<comment type="caution">
    <text evidence="2">The sequence shown here is derived from an EMBL/GenBank/DDBJ whole genome shotgun (WGS) entry which is preliminary data.</text>
</comment>
<reference evidence="2" key="1">
    <citation type="submission" date="2019-10" db="EMBL/GenBank/DDBJ databases">
        <title>The sequence and de novo assembly of the wild yak genome.</title>
        <authorList>
            <person name="Liu Y."/>
        </authorList>
    </citation>
    <scope>NUCLEOTIDE SEQUENCE [LARGE SCALE GENOMIC DNA]</scope>
    <source>
        <strain evidence="2">WY2019</strain>
    </source>
</reference>
<accession>A0A6B0QX94</accession>
<feature type="compositionally biased region" description="Basic and acidic residues" evidence="1">
    <location>
        <begin position="1"/>
        <end position="11"/>
    </location>
</feature>
<feature type="compositionally biased region" description="Polar residues" evidence="1">
    <location>
        <begin position="13"/>
        <end position="29"/>
    </location>
</feature>
<proteinExistence type="predicted"/>
<protein>
    <submittedName>
        <fullName evidence="2">Uncharacterized protein</fullName>
    </submittedName>
</protein>
<dbReference type="EMBL" id="VBQZ03000007">
    <property type="protein sequence ID" value="MXQ81291.1"/>
    <property type="molecule type" value="Genomic_DNA"/>
</dbReference>
<gene>
    <name evidence="2" type="ORF">E5288_WYG005960</name>
</gene>
<dbReference type="Proteomes" id="UP000322234">
    <property type="component" value="Unassembled WGS sequence"/>
</dbReference>
<sequence length="117" mass="13258">MFYNTKSKEHTGPLTSSLSTTYAQYSEPPSQEHEFFTDIGNHLKNRPTWEQVHYLATKHPDSSFIGSMGIGLPSGNNSDELMVFYGRFPKEDKESLRAKSPTCMESSGRFLRAQVAY</sequence>
<dbReference type="AlphaFoldDB" id="A0A6B0QX94"/>
<feature type="region of interest" description="Disordered" evidence="1">
    <location>
        <begin position="1"/>
        <end position="33"/>
    </location>
</feature>
<evidence type="ECO:0000256" key="1">
    <source>
        <dbReference type="SAM" id="MobiDB-lite"/>
    </source>
</evidence>
<evidence type="ECO:0000313" key="2">
    <source>
        <dbReference type="EMBL" id="MXQ81291.1"/>
    </source>
</evidence>
<name>A0A6B0QX94_9CETA</name>
<organism evidence="2 3">
    <name type="scientific">Bos mutus</name>
    <name type="common">wild yak</name>
    <dbReference type="NCBI Taxonomy" id="72004"/>
    <lineage>
        <taxon>Eukaryota</taxon>
        <taxon>Metazoa</taxon>
        <taxon>Chordata</taxon>
        <taxon>Craniata</taxon>
        <taxon>Vertebrata</taxon>
        <taxon>Euteleostomi</taxon>
        <taxon>Mammalia</taxon>
        <taxon>Eutheria</taxon>
        <taxon>Laurasiatheria</taxon>
        <taxon>Artiodactyla</taxon>
        <taxon>Ruminantia</taxon>
        <taxon>Pecora</taxon>
        <taxon>Bovidae</taxon>
        <taxon>Bovinae</taxon>
        <taxon>Bos</taxon>
    </lineage>
</organism>
<keyword evidence="3" id="KW-1185">Reference proteome</keyword>
<evidence type="ECO:0000313" key="3">
    <source>
        <dbReference type="Proteomes" id="UP000322234"/>
    </source>
</evidence>